<dbReference type="Proteomes" id="UP001302349">
    <property type="component" value="Chromosome"/>
</dbReference>
<keyword evidence="2" id="KW-1185">Reference proteome</keyword>
<sequence>MSTKTISVDFPSDILLALNESETDLKKDIKISLAIRLYSLQKLTIGKASQLAGVSRLAFETILSENNIPISNLTIEDVMGDSQKLQ</sequence>
<evidence type="ECO:0000313" key="1">
    <source>
        <dbReference type="EMBL" id="WOK08532.1"/>
    </source>
</evidence>
<proteinExistence type="predicted"/>
<evidence type="ECO:0000313" key="2">
    <source>
        <dbReference type="Proteomes" id="UP001302349"/>
    </source>
</evidence>
<dbReference type="EMBL" id="CP136051">
    <property type="protein sequence ID" value="WOK08532.1"/>
    <property type="molecule type" value="Genomic_DNA"/>
</dbReference>
<dbReference type="Pfam" id="PF03683">
    <property type="entry name" value="UPF0175"/>
    <property type="match status" value="1"/>
</dbReference>
<accession>A0ABZ0IVJ2</accession>
<organism evidence="1 2">
    <name type="scientific">Imperialibacter roseus</name>
    <dbReference type="NCBI Taxonomy" id="1324217"/>
    <lineage>
        <taxon>Bacteria</taxon>
        <taxon>Pseudomonadati</taxon>
        <taxon>Bacteroidota</taxon>
        <taxon>Cytophagia</taxon>
        <taxon>Cytophagales</taxon>
        <taxon>Flammeovirgaceae</taxon>
        <taxon>Imperialibacter</taxon>
    </lineage>
</organism>
<protein>
    <submittedName>
        <fullName evidence="1">UPF0175 family protein</fullName>
    </submittedName>
</protein>
<dbReference type="RefSeq" id="WP_317491170.1">
    <property type="nucleotide sequence ID" value="NZ_CP136051.1"/>
</dbReference>
<dbReference type="InterPro" id="IPR005368">
    <property type="entry name" value="UPF0175"/>
</dbReference>
<name>A0ABZ0IVJ2_9BACT</name>
<reference evidence="1 2" key="1">
    <citation type="journal article" date="2023" name="Microbiol. Resour. Announc.">
        <title>Complete Genome Sequence of Imperialibacter roseus strain P4T.</title>
        <authorList>
            <person name="Tizabi D.R."/>
            <person name="Bachvaroff T."/>
            <person name="Hill R.T."/>
        </authorList>
    </citation>
    <scope>NUCLEOTIDE SEQUENCE [LARGE SCALE GENOMIC DNA]</scope>
    <source>
        <strain evidence="1 2">P4T</strain>
    </source>
</reference>
<gene>
    <name evidence="1" type="ORF">RT717_07775</name>
</gene>